<accession>A0A7W0CU88</accession>
<comment type="similarity">
    <text evidence="2">Belongs to the CDP-alcohol phosphatidyltransferase class-I family.</text>
</comment>
<comment type="caution">
    <text evidence="4">The sequence shown here is derived from an EMBL/GenBank/DDBJ whole genome shotgun (WGS) entry which is preliminary data.</text>
</comment>
<evidence type="ECO:0000256" key="3">
    <source>
        <dbReference type="SAM" id="Phobius"/>
    </source>
</evidence>
<evidence type="ECO:0000313" key="4">
    <source>
        <dbReference type="EMBL" id="MBA2897288.1"/>
    </source>
</evidence>
<dbReference type="InterPro" id="IPR000462">
    <property type="entry name" value="CDP-OH_P_trans"/>
</dbReference>
<feature type="transmembrane region" description="Helical" evidence="3">
    <location>
        <begin position="128"/>
        <end position="146"/>
    </location>
</feature>
<feature type="transmembrane region" description="Helical" evidence="3">
    <location>
        <begin position="209"/>
        <end position="227"/>
    </location>
</feature>
<dbReference type="Pfam" id="PF01066">
    <property type="entry name" value="CDP-OH_P_transf"/>
    <property type="match status" value="1"/>
</dbReference>
<dbReference type="AlphaFoldDB" id="A0A7W0CU88"/>
<keyword evidence="1 2" id="KW-0808">Transferase</keyword>
<dbReference type="PROSITE" id="PS00379">
    <property type="entry name" value="CDP_ALCOHOL_P_TRANSF"/>
    <property type="match status" value="1"/>
</dbReference>
<dbReference type="Proteomes" id="UP000530928">
    <property type="component" value="Unassembled WGS sequence"/>
</dbReference>
<name>A0A7W0CU88_9ACTN</name>
<evidence type="ECO:0000256" key="1">
    <source>
        <dbReference type="ARBA" id="ARBA00022679"/>
    </source>
</evidence>
<reference evidence="4 5" key="1">
    <citation type="submission" date="2020-07" db="EMBL/GenBank/DDBJ databases">
        <title>Genomic Encyclopedia of Type Strains, Phase IV (KMG-IV): sequencing the most valuable type-strain genomes for metagenomic binning, comparative biology and taxonomic classification.</title>
        <authorList>
            <person name="Goeker M."/>
        </authorList>
    </citation>
    <scope>NUCLEOTIDE SEQUENCE [LARGE SCALE GENOMIC DNA]</scope>
    <source>
        <strain evidence="4 5">DSM 45533</strain>
    </source>
</reference>
<dbReference type="GO" id="GO:0016020">
    <property type="term" value="C:membrane"/>
    <property type="evidence" value="ECO:0007669"/>
    <property type="project" value="InterPro"/>
</dbReference>
<gene>
    <name evidence="4" type="ORF">HNR30_008684</name>
</gene>
<proteinExistence type="inferred from homology"/>
<keyword evidence="3" id="KW-0812">Transmembrane</keyword>
<dbReference type="Gene3D" id="1.20.120.1760">
    <property type="match status" value="1"/>
</dbReference>
<keyword evidence="3" id="KW-0472">Membrane</keyword>
<evidence type="ECO:0000313" key="5">
    <source>
        <dbReference type="Proteomes" id="UP000530928"/>
    </source>
</evidence>
<evidence type="ECO:0000256" key="2">
    <source>
        <dbReference type="RuleBase" id="RU003750"/>
    </source>
</evidence>
<organism evidence="4 5">
    <name type="scientific">Nonomuraea soli</name>
    <dbReference type="NCBI Taxonomy" id="1032476"/>
    <lineage>
        <taxon>Bacteria</taxon>
        <taxon>Bacillati</taxon>
        <taxon>Actinomycetota</taxon>
        <taxon>Actinomycetes</taxon>
        <taxon>Streptosporangiales</taxon>
        <taxon>Streptosporangiaceae</taxon>
        <taxon>Nonomuraea</taxon>
    </lineage>
</organism>
<dbReference type="RefSeq" id="WP_220134646.1">
    <property type="nucleotide sequence ID" value="NZ_BAABAM010000010.1"/>
</dbReference>
<feature type="transmembrane region" description="Helical" evidence="3">
    <location>
        <begin position="49"/>
        <end position="76"/>
    </location>
</feature>
<sequence length="239" mass="25864">MRTYSLADVQAALKRKDAWWTVFAVDPLACRLALVVANRTRLTPNTITGVSMVLGLAAAAAFAANRLTAGAVLFYVSFLVDCVDGKIARLKGTGTPFGLWLDFIGDRVRELSCAAGLAFGQYAATGDVAFVIMGAAIAVLDLFRYVNGPQMRRVREELPGSVRPPKTRWQRAMARRRVRRHLFSGIEFHAAVFVVAPLAGAAALVPMTAVAGALLLGFEANLVYRLWVTTRQAAIQRGV</sequence>
<dbReference type="EMBL" id="JACDUR010000010">
    <property type="protein sequence ID" value="MBA2897288.1"/>
    <property type="molecule type" value="Genomic_DNA"/>
</dbReference>
<keyword evidence="5" id="KW-1185">Reference proteome</keyword>
<feature type="transmembrane region" description="Helical" evidence="3">
    <location>
        <begin position="181"/>
        <end position="203"/>
    </location>
</feature>
<protein>
    <submittedName>
        <fullName evidence="4">Phosphatidylglycerophosphate synthase</fullName>
    </submittedName>
</protein>
<keyword evidence="3" id="KW-1133">Transmembrane helix</keyword>
<dbReference type="InterPro" id="IPR048254">
    <property type="entry name" value="CDP_ALCOHOL_P_TRANSF_CS"/>
</dbReference>
<dbReference type="InterPro" id="IPR043130">
    <property type="entry name" value="CDP-OH_PTrfase_TM_dom"/>
</dbReference>
<dbReference type="GO" id="GO:0016780">
    <property type="term" value="F:phosphotransferase activity, for other substituted phosphate groups"/>
    <property type="evidence" value="ECO:0007669"/>
    <property type="project" value="InterPro"/>
</dbReference>
<dbReference type="GO" id="GO:0008654">
    <property type="term" value="P:phospholipid biosynthetic process"/>
    <property type="evidence" value="ECO:0007669"/>
    <property type="project" value="InterPro"/>
</dbReference>